<dbReference type="SUPFAM" id="SSF49764">
    <property type="entry name" value="HSP20-like chaperones"/>
    <property type="match status" value="1"/>
</dbReference>
<reference evidence="6" key="1">
    <citation type="submission" date="2022-11" db="UniProtKB">
        <authorList>
            <consortium name="WormBaseParasite"/>
        </authorList>
    </citation>
    <scope>IDENTIFICATION</scope>
</reference>
<evidence type="ECO:0000259" key="4">
    <source>
        <dbReference type="PROSITE" id="PS01031"/>
    </source>
</evidence>
<feature type="domain" description="SHSP" evidence="4">
    <location>
        <begin position="82"/>
        <end position="191"/>
    </location>
</feature>
<dbReference type="PANTHER" id="PTHR45640">
    <property type="entry name" value="HEAT SHOCK PROTEIN HSP-12.2-RELATED"/>
    <property type="match status" value="1"/>
</dbReference>
<dbReference type="GO" id="GO:0005634">
    <property type="term" value="C:nucleus"/>
    <property type="evidence" value="ECO:0007669"/>
    <property type="project" value="TreeGrafter"/>
</dbReference>
<keyword evidence="5" id="KW-1185">Reference proteome</keyword>
<dbReference type="GO" id="GO:0042026">
    <property type="term" value="P:protein refolding"/>
    <property type="evidence" value="ECO:0007669"/>
    <property type="project" value="TreeGrafter"/>
</dbReference>
<accession>A0A914I967</accession>
<evidence type="ECO:0000256" key="1">
    <source>
        <dbReference type="PROSITE-ProRule" id="PRU00285"/>
    </source>
</evidence>
<evidence type="ECO:0000256" key="3">
    <source>
        <dbReference type="SAM" id="SignalP"/>
    </source>
</evidence>
<evidence type="ECO:0000313" key="6">
    <source>
        <dbReference type="WBParaSite" id="Gr19_v10_g8660.t1"/>
    </source>
</evidence>
<dbReference type="GO" id="GO:0009408">
    <property type="term" value="P:response to heat"/>
    <property type="evidence" value="ECO:0007669"/>
    <property type="project" value="TreeGrafter"/>
</dbReference>
<evidence type="ECO:0000256" key="2">
    <source>
        <dbReference type="RuleBase" id="RU003616"/>
    </source>
</evidence>
<dbReference type="CDD" id="cd06526">
    <property type="entry name" value="metazoan_ACD"/>
    <property type="match status" value="1"/>
</dbReference>
<dbReference type="Proteomes" id="UP000887572">
    <property type="component" value="Unplaced"/>
</dbReference>
<dbReference type="InterPro" id="IPR001436">
    <property type="entry name" value="Alpha-crystallin/sHSP_animal"/>
</dbReference>
<keyword evidence="3" id="KW-0732">Signal</keyword>
<protein>
    <submittedName>
        <fullName evidence="6">SHSP domain-containing protein</fullName>
    </submittedName>
</protein>
<name>A0A914I967_GLORO</name>
<dbReference type="PROSITE" id="PS01031">
    <property type="entry name" value="SHSP"/>
    <property type="match status" value="1"/>
</dbReference>
<organism evidence="5 6">
    <name type="scientific">Globodera rostochiensis</name>
    <name type="common">Golden nematode worm</name>
    <name type="synonym">Heterodera rostochiensis</name>
    <dbReference type="NCBI Taxonomy" id="31243"/>
    <lineage>
        <taxon>Eukaryota</taxon>
        <taxon>Metazoa</taxon>
        <taxon>Ecdysozoa</taxon>
        <taxon>Nematoda</taxon>
        <taxon>Chromadorea</taxon>
        <taxon>Rhabditida</taxon>
        <taxon>Tylenchina</taxon>
        <taxon>Tylenchomorpha</taxon>
        <taxon>Tylenchoidea</taxon>
        <taxon>Heteroderidae</taxon>
        <taxon>Heteroderinae</taxon>
        <taxon>Globodera</taxon>
    </lineage>
</organism>
<feature type="chain" id="PRO_5037057659" evidence="3">
    <location>
        <begin position="29"/>
        <end position="202"/>
    </location>
</feature>
<dbReference type="WBParaSite" id="Gr19_v10_g8660.t1">
    <property type="protein sequence ID" value="Gr19_v10_g8660.t1"/>
    <property type="gene ID" value="Gr19_v10_g8660"/>
</dbReference>
<dbReference type="PRINTS" id="PR00299">
    <property type="entry name" value="ACRYSTALLIN"/>
</dbReference>
<dbReference type="GO" id="GO:0005737">
    <property type="term" value="C:cytoplasm"/>
    <property type="evidence" value="ECO:0007669"/>
    <property type="project" value="TreeGrafter"/>
</dbReference>
<comment type="similarity">
    <text evidence="1 2">Belongs to the small heat shock protein (HSP20) family.</text>
</comment>
<dbReference type="Gene3D" id="2.60.40.790">
    <property type="match status" value="1"/>
</dbReference>
<dbReference type="InterPro" id="IPR008978">
    <property type="entry name" value="HSP20-like_chaperone"/>
</dbReference>
<dbReference type="GO" id="GO:0051082">
    <property type="term" value="F:unfolded protein binding"/>
    <property type="evidence" value="ECO:0007669"/>
    <property type="project" value="TreeGrafter"/>
</dbReference>
<dbReference type="Pfam" id="PF00011">
    <property type="entry name" value="HSP20"/>
    <property type="match status" value="1"/>
</dbReference>
<dbReference type="AlphaFoldDB" id="A0A914I967"/>
<sequence>MFGRIFPAIHSLHVTSSILAMALQQMAANRSICSTSVRRSFFRDPADLWLYDPFRPMRRMLRRPLDPFATLDHFLDDQFVPQLKIRDNSAKLGVDDLGNFTYSVDTSGFRPEELNVSIEGDELVVHGEHKQEAANGETVHRQFVRRVLIPEGFQKEGLKCELDDSGRMCVTAPKAGVEPAPERRSIPIDVKAKAAAIGESKN</sequence>
<feature type="signal peptide" evidence="3">
    <location>
        <begin position="1"/>
        <end position="28"/>
    </location>
</feature>
<dbReference type="InterPro" id="IPR002068">
    <property type="entry name" value="A-crystallin/Hsp20_dom"/>
</dbReference>
<proteinExistence type="inferred from homology"/>
<evidence type="ECO:0000313" key="5">
    <source>
        <dbReference type="Proteomes" id="UP000887572"/>
    </source>
</evidence>
<dbReference type="PANTHER" id="PTHR45640:SF26">
    <property type="entry name" value="RE23625P"/>
    <property type="match status" value="1"/>
</dbReference>